<dbReference type="Gene3D" id="3.40.1170.10">
    <property type="entry name" value="DNA repair protein MutS, domain I"/>
    <property type="match status" value="1"/>
</dbReference>
<reference evidence="4" key="2">
    <citation type="submission" date="2020-05" db="UniProtKB">
        <authorList>
            <consortium name="EnsemblMetazoa"/>
        </authorList>
    </citation>
    <scope>IDENTIFICATION</scope>
    <source>
        <strain evidence="4">wikel</strain>
    </source>
</reference>
<dbReference type="InterPro" id="IPR007695">
    <property type="entry name" value="DNA_mismatch_repair_MutS-lik_N"/>
</dbReference>
<dbReference type="EnsemblMetazoa" id="ISCW012787-RA">
    <property type="protein sequence ID" value="ISCW012787-PA"/>
    <property type="gene ID" value="ISCW012787"/>
</dbReference>
<feature type="region of interest" description="Disordered" evidence="1">
    <location>
        <begin position="10"/>
        <end position="29"/>
    </location>
</feature>
<name>B7QEY6_IXOSC</name>
<dbReference type="GO" id="GO:0006298">
    <property type="term" value="P:mismatch repair"/>
    <property type="evidence" value="ECO:0007669"/>
    <property type="project" value="InterPro"/>
</dbReference>
<accession>B7QEY6</accession>
<protein>
    <recommendedName>
        <fullName evidence="2">DNA mismatch repair protein MutS-like N-terminal domain-containing protein</fullName>
    </recommendedName>
</protein>
<evidence type="ECO:0000256" key="1">
    <source>
        <dbReference type="SAM" id="MobiDB-lite"/>
    </source>
</evidence>
<dbReference type="AlphaFoldDB" id="B7QEY6"/>
<evidence type="ECO:0000259" key="2">
    <source>
        <dbReference type="Pfam" id="PF01624"/>
    </source>
</evidence>
<proteinExistence type="predicted"/>
<dbReference type="HOGENOM" id="CLU_1751750_0_0_1"/>
<dbReference type="VEuPathDB" id="VectorBase:ISCW012787"/>
<dbReference type="VEuPathDB" id="VectorBase:ISCI012787"/>
<keyword evidence="5" id="KW-1185">Reference proteome</keyword>
<dbReference type="InParanoid" id="B7QEY6"/>
<dbReference type="EMBL" id="ABJB010565636">
    <property type="status" value="NOT_ANNOTATED_CDS"/>
    <property type="molecule type" value="Genomic_DNA"/>
</dbReference>
<evidence type="ECO:0000313" key="3">
    <source>
        <dbReference type="EMBL" id="EEC17408.1"/>
    </source>
</evidence>
<dbReference type="OrthoDB" id="10252754at2759"/>
<sequence length="149" mass="16361">MAPNIRAIMRRRAAAKRSEGDDGTSCKVRKKQCTKADHEAASTSSSCASAPSHKGLSARDLNKVRNRLHARFSASGQTSEDPLPCGEDAVDDSDKKQTSYTPLESQVIAIKARHPDTVLMVECGYRFRFFGEDAEVSCRFHFVRLSSPG</sequence>
<gene>
    <name evidence="3" type="ORF">IscW_ISCW012787</name>
</gene>
<dbReference type="Pfam" id="PF01624">
    <property type="entry name" value="MutS_I"/>
    <property type="match status" value="1"/>
</dbReference>
<dbReference type="VEuPathDB" id="VectorBase:ISCP_010517"/>
<dbReference type="EMBL" id="ABJB010874874">
    <property type="status" value="NOT_ANNOTATED_CDS"/>
    <property type="molecule type" value="Genomic_DNA"/>
</dbReference>
<dbReference type="GO" id="GO:0005524">
    <property type="term" value="F:ATP binding"/>
    <property type="evidence" value="ECO:0007669"/>
    <property type="project" value="InterPro"/>
</dbReference>
<feature type="compositionally biased region" description="Low complexity" evidence="1">
    <location>
        <begin position="41"/>
        <end position="52"/>
    </location>
</feature>
<feature type="region of interest" description="Disordered" evidence="1">
    <location>
        <begin position="35"/>
        <end position="98"/>
    </location>
</feature>
<dbReference type="SUPFAM" id="SSF55271">
    <property type="entry name" value="DNA repair protein MutS, domain I"/>
    <property type="match status" value="1"/>
</dbReference>
<organism>
    <name type="scientific">Ixodes scapularis</name>
    <name type="common">Black-legged tick</name>
    <name type="synonym">Deer tick</name>
    <dbReference type="NCBI Taxonomy" id="6945"/>
    <lineage>
        <taxon>Eukaryota</taxon>
        <taxon>Metazoa</taxon>
        <taxon>Ecdysozoa</taxon>
        <taxon>Arthropoda</taxon>
        <taxon>Chelicerata</taxon>
        <taxon>Arachnida</taxon>
        <taxon>Acari</taxon>
        <taxon>Parasitiformes</taxon>
        <taxon>Ixodida</taxon>
        <taxon>Ixodoidea</taxon>
        <taxon>Ixodidae</taxon>
        <taxon>Ixodinae</taxon>
        <taxon>Ixodes</taxon>
    </lineage>
</organism>
<evidence type="ECO:0000313" key="5">
    <source>
        <dbReference type="Proteomes" id="UP000001555"/>
    </source>
</evidence>
<dbReference type="EMBL" id="DS922882">
    <property type="protein sequence ID" value="EEC17408.1"/>
    <property type="molecule type" value="Genomic_DNA"/>
</dbReference>
<dbReference type="PaxDb" id="6945-B7QEY6"/>
<feature type="domain" description="DNA mismatch repair protein MutS-like N-terminal" evidence="2">
    <location>
        <begin position="101"/>
        <end position="139"/>
    </location>
</feature>
<evidence type="ECO:0000313" key="4">
    <source>
        <dbReference type="EnsemblMetazoa" id="ISCW012787-PA"/>
    </source>
</evidence>
<reference evidence="3 5" key="1">
    <citation type="submission" date="2008-03" db="EMBL/GenBank/DDBJ databases">
        <title>Annotation of Ixodes scapularis.</title>
        <authorList>
            <consortium name="Ixodes scapularis Genome Project Consortium"/>
            <person name="Caler E."/>
            <person name="Hannick L.I."/>
            <person name="Bidwell S."/>
            <person name="Joardar V."/>
            <person name="Thiagarajan M."/>
            <person name="Amedeo P."/>
            <person name="Galinsky K.J."/>
            <person name="Schobel S."/>
            <person name="Inman J."/>
            <person name="Hostetler J."/>
            <person name="Miller J."/>
            <person name="Hammond M."/>
            <person name="Megy K."/>
            <person name="Lawson D."/>
            <person name="Kodira C."/>
            <person name="Sutton G."/>
            <person name="Meyer J."/>
            <person name="Hill C.A."/>
            <person name="Birren B."/>
            <person name="Nene V."/>
            <person name="Collins F."/>
            <person name="Alarcon-Chaidez F."/>
            <person name="Wikel S."/>
            <person name="Strausberg R."/>
        </authorList>
    </citation>
    <scope>NUCLEOTIDE SEQUENCE [LARGE SCALE GENOMIC DNA]</scope>
    <source>
        <strain evidence="5">Wikel</strain>
        <strain evidence="3">Wikel colony</strain>
    </source>
</reference>
<dbReference type="STRING" id="6945.B7QEY6"/>
<dbReference type="GO" id="GO:0030983">
    <property type="term" value="F:mismatched DNA binding"/>
    <property type="evidence" value="ECO:0007669"/>
    <property type="project" value="InterPro"/>
</dbReference>
<dbReference type="Proteomes" id="UP000001555">
    <property type="component" value="Unassembled WGS sequence"/>
</dbReference>
<dbReference type="InterPro" id="IPR016151">
    <property type="entry name" value="DNA_mismatch_repair_MutS_N"/>
</dbReference>